<reference evidence="1" key="1">
    <citation type="submission" date="2022-08" db="UniProtKB">
        <authorList>
            <consortium name="EnsemblMetazoa"/>
        </authorList>
    </citation>
    <scope>IDENTIFICATION</scope>
    <source>
        <strain evidence="1">05x7-T-G4-1.051#20</strain>
    </source>
</reference>
<evidence type="ECO:0000313" key="1">
    <source>
        <dbReference type="EnsemblMetazoa" id="G18785.1:cds"/>
    </source>
</evidence>
<dbReference type="AlphaFoldDB" id="A0A8W8JEE1"/>
<protein>
    <submittedName>
        <fullName evidence="1">Uncharacterized protein</fullName>
    </submittedName>
</protein>
<proteinExistence type="predicted"/>
<dbReference type="Proteomes" id="UP000005408">
    <property type="component" value="Unassembled WGS sequence"/>
</dbReference>
<dbReference type="EnsemblMetazoa" id="G18785.1">
    <property type="protein sequence ID" value="G18785.1:cds"/>
    <property type="gene ID" value="G18785"/>
</dbReference>
<sequence length="126" mass="14815">MLLLCISTKYSIALAPENKELIYKSFLLDHDANKETPQYKKFQEEYSNHLLQCLEALCHVICEEKVSDDPIWMCSLPVYHFLSLRCTPFQDIPENYEHSAENHGWWGIIGIHDTIKNLKAMTKWTR</sequence>
<name>A0A8W8JEE1_MAGGI</name>
<evidence type="ECO:0000313" key="2">
    <source>
        <dbReference type="Proteomes" id="UP000005408"/>
    </source>
</evidence>
<accession>A0A8W8JEE1</accession>
<keyword evidence="2" id="KW-1185">Reference proteome</keyword>
<organism evidence="1 2">
    <name type="scientific">Magallana gigas</name>
    <name type="common">Pacific oyster</name>
    <name type="synonym">Crassostrea gigas</name>
    <dbReference type="NCBI Taxonomy" id="29159"/>
    <lineage>
        <taxon>Eukaryota</taxon>
        <taxon>Metazoa</taxon>
        <taxon>Spiralia</taxon>
        <taxon>Lophotrochozoa</taxon>
        <taxon>Mollusca</taxon>
        <taxon>Bivalvia</taxon>
        <taxon>Autobranchia</taxon>
        <taxon>Pteriomorphia</taxon>
        <taxon>Ostreida</taxon>
        <taxon>Ostreoidea</taxon>
        <taxon>Ostreidae</taxon>
        <taxon>Magallana</taxon>
    </lineage>
</organism>